<name>A0AAV9HMF6_9PEZI</name>
<keyword evidence="5" id="KW-1185">Reference proteome</keyword>
<proteinExistence type="predicted"/>
<evidence type="ECO:0000256" key="2">
    <source>
        <dbReference type="SAM" id="Coils"/>
    </source>
</evidence>
<dbReference type="AlphaFoldDB" id="A0AAV9HMF6"/>
<gene>
    <name evidence="4" type="ORF">QBC42DRAFT_272795</name>
</gene>
<feature type="coiled-coil region" evidence="2">
    <location>
        <begin position="191"/>
        <end position="244"/>
    </location>
</feature>
<dbReference type="Proteomes" id="UP001321749">
    <property type="component" value="Unassembled WGS sequence"/>
</dbReference>
<evidence type="ECO:0000256" key="1">
    <source>
        <dbReference type="ARBA" id="ARBA00093634"/>
    </source>
</evidence>
<feature type="compositionally biased region" description="Basic and acidic residues" evidence="3">
    <location>
        <begin position="97"/>
        <end position="135"/>
    </location>
</feature>
<keyword evidence="2" id="KW-0175">Coiled coil</keyword>
<dbReference type="GO" id="GO:0051082">
    <property type="term" value="F:unfolded protein binding"/>
    <property type="evidence" value="ECO:0007669"/>
    <property type="project" value="TreeGrafter"/>
</dbReference>
<organism evidence="4 5">
    <name type="scientific">Cladorrhinum samala</name>
    <dbReference type="NCBI Taxonomy" id="585594"/>
    <lineage>
        <taxon>Eukaryota</taxon>
        <taxon>Fungi</taxon>
        <taxon>Dikarya</taxon>
        <taxon>Ascomycota</taxon>
        <taxon>Pezizomycotina</taxon>
        <taxon>Sordariomycetes</taxon>
        <taxon>Sordariomycetidae</taxon>
        <taxon>Sordariales</taxon>
        <taxon>Podosporaceae</taxon>
        <taxon>Cladorrhinum</taxon>
    </lineage>
</organism>
<dbReference type="GO" id="GO:1990871">
    <property type="term" value="C:Vma12-Vma22 assembly complex"/>
    <property type="evidence" value="ECO:0007669"/>
    <property type="project" value="TreeGrafter"/>
</dbReference>
<comment type="caution">
    <text evidence="4">The sequence shown here is derived from an EMBL/GenBank/DDBJ whole genome shotgun (WGS) entry which is preliminary data.</text>
</comment>
<reference evidence="4" key="2">
    <citation type="submission" date="2023-06" db="EMBL/GenBank/DDBJ databases">
        <authorList>
            <consortium name="Lawrence Berkeley National Laboratory"/>
            <person name="Mondo S.J."/>
            <person name="Hensen N."/>
            <person name="Bonometti L."/>
            <person name="Westerberg I."/>
            <person name="Brannstrom I.O."/>
            <person name="Guillou S."/>
            <person name="Cros-Aarteil S."/>
            <person name="Calhoun S."/>
            <person name="Haridas S."/>
            <person name="Kuo A."/>
            <person name="Pangilinan J."/>
            <person name="Riley R."/>
            <person name="Labutti K."/>
            <person name="Andreopoulos B."/>
            <person name="Lipzen A."/>
            <person name="Chen C."/>
            <person name="Yanf M."/>
            <person name="Daum C."/>
            <person name="Ng V."/>
            <person name="Clum A."/>
            <person name="Steindorff A."/>
            <person name="Ohm R."/>
            <person name="Martin F."/>
            <person name="Silar P."/>
            <person name="Natvig D."/>
            <person name="Lalanne C."/>
            <person name="Gautier V."/>
            <person name="Ament-Velasquez S.L."/>
            <person name="Kruys A."/>
            <person name="Hutchinson M.I."/>
            <person name="Powell A.J."/>
            <person name="Barry K."/>
            <person name="Miller A.N."/>
            <person name="Grigoriev I.V."/>
            <person name="Debuchy R."/>
            <person name="Gladieux P."/>
            <person name="Thoren M.H."/>
            <person name="Johannesson H."/>
        </authorList>
    </citation>
    <scope>NUCLEOTIDE SEQUENCE</scope>
    <source>
        <strain evidence="4">PSN324</strain>
    </source>
</reference>
<sequence>MSAETETIDALLERYLALLDTYTQLRASLNALQSAMYQHLARANFSADRGIRYYGQDYYDERMQASRRISIGGGSEATTSPVLFTVKAPEPVTEARTTNDGRGKDAEGKEATLEKERDPKEETERDPKEETEKDSSSSSSPSQPATTKTTDEKKKPKSTDPLRWFGILTPLPLRQAQSSAISAVEDIIPRLASVSAEMASVELEVRRARKRRAKAEKEKEKKKVAELEKQIGGLEVNKNEEKQVIGLTS</sequence>
<protein>
    <recommendedName>
        <fullName evidence="1">Vacuolar ATPase assembly protein VMA22</fullName>
    </recommendedName>
</protein>
<dbReference type="GO" id="GO:0070072">
    <property type="term" value="P:vacuolar proton-transporting V-type ATPase complex assembly"/>
    <property type="evidence" value="ECO:0007669"/>
    <property type="project" value="InterPro"/>
</dbReference>
<dbReference type="PANTHER" id="PTHR31996:SF2">
    <property type="entry name" value="COILED-COIL DOMAIN-CONTAINING PROTEIN 115"/>
    <property type="match status" value="1"/>
</dbReference>
<feature type="compositionally biased region" description="Low complexity" evidence="3">
    <location>
        <begin position="136"/>
        <end position="148"/>
    </location>
</feature>
<evidence type="ECO:0000313" key="5">
    <source>
        <dbReference type="Proteomes" id="UP001321749"/>
    </source>
</evidence>
<dbReference type="InterPro" id="IPR040357">
    <property type="entry name" value="Vma22/CCDC115"/>
</dbReference>
<evidence type="ECO:0000256" key="3">
    <source>
        <dbReference type="SAM" id="MobiDB-lite"/>
    </source>
</evidence>
<feature type="compositionally biased region" description="Basic and acidic residues" evidence="3">
    <location>
        <begin position="149"/>
        <end position="160"/>
    </location>
</feature>
<accession>A0AAV9HMF6</accession>
<dbReference type="PANTHER" id="PTHR31996">
    <property type="entry name" value="COILED-COIL DOMAIN-CONTAINING PROTEIN 115"/>
    <property type="match status" value="1"/>
</dbReference>
<dbReference type="Pfam" id="PF21730">
    <property type="entry name" value="Vma22_CCDC115"/>
    <property type="match status" value="1"/>
</dbReference>
<feature type="region of interest" description="Disordered" evidence="3">
    <location>
        <begin position="71"/>
        <end position="163"/>
    </location>
</feature>
<dbReference type="EMBL" id="MU865016">
    <property type="protein sequence ID" value="KAK4460266.1"/>
    <property type="molecule type" value="Genomic_DNA"/>
</dbReference>
<evidence type="ECO:0000313" key="4">
    <source>
        <dbReference type="EMBL" id="KAK4460266.1"/>
    </source>
</evidence>
<reference evidence="4" key="1">
    <citation type="journal article" date="2023" name="Mol. Phylogenet. Evol.">
        <title>Genome-scale phylogeny and comparative genomics of the fungal order Sordariales.</title>
        <authorList>
            <person name="Hensen N."/>
            <person name="Bonometti L."/>
            <person name="Westerberg I."/>
            <person name="Brannstrom I.O."/>
            <person name="Guillou S."/>
            <person name="Cros-Aarteil S."/>
            <person name="Calhoun S."/>
            <person name="Haridas S."/>
            <person name="Kuo A."/>
            <person name="Mondo S."/>
            <person name="Pangilinan J."/>
            <person name="Riley R."/>
            <person name="LaButti K."/>
            <person name="Andreopoulos B."/>
            <person name="Lipzen A."/>
            <person name="Chen C."/>
            <person name="Yan M."/>
            <person name="Daum C."/>
            <person name="Ng V."/>
            <person name="Clum A."/>
            <person name="Steindorff A."/>
            <person name="Ohm R.A."/>
            <person name="Martin F."/>
            <person name="Silar P."/>
            <person name="Natvig D.O."/>
            <person name="Lalanne C."/>
            <person name="Gautier V."/>
            <person name="Ament-Velasquez S.L."/>
            <person name="Kruys A."/>
            <person name="Hutchinson M.I."/>
            <person name="Powell A.J."/>
            <person name="Barry K."/>
            <person name="Miller A.N."/>
            <person name="Grigoriev I.V."/>
            <person name="Debuchy R."/>
            <person name="Gladieux P."/>
            <person name="Hiltunen Thoren M."/>
            <person name="Johannesson H."/>
        </authorList>
    </citation>
    <scope>NUCLEOTIDE SEQUENCE</scope>
    <source>
        <strain evidence="4">PSN324</strain>
    </source>
</reference>